<dbReference type="RefSeq" id="WP_055183570.1">
    <property type="nucleotide sequence ID" value="NZ_CABHIH010000001.1"/>
</dbReference>
<dbReference type="eggNOG" id="COG1251">
    <property type="taxonomic scope" value="Bacteria"/>
</dbReference>
<protein>
    <submittedName>
        <fullName evidence="6">Nitrate reductase</fullName>
    </submittedName>
</protein>
<keyword evidence="7" id="KW-1185">Reference proteome</keyword>
<dbReference type="PANTHER" id="PTHR43429:SF3">
    <property type="entry name" value="NITRITE REDUCTASE [NAD(P)H]"/>
    <property type="match status" value="1"/>
</dbReference>
<evidence type="ECO:0000259" key="4">
    <source>
        <dbReference type="Pfam" id="PF07992"/>
    </source>
</evidence>
<feature type="domain" description="NADH-rubredoxin oxidoreductase C-terminal" evidence="5">
    <location>
        <begin position="314"/>
        <end position="379"/>
    </location>
</feature>
<evidence type="ECO:0000259" key="5">
    <source>
        <dbReference type="Pfam" id="PF18267"/>
    </source>
</evidence>
<organism evidence="6 7">
    <name type="scientific">Clostridium paraputrificum</name>
    <dbReference type="NCBI Taxonomy" id="29363"/>
    <lineage>
        <taxon>Bacteria</taxon>
        <taxon>Bacillati</taxon>
        <taxon>Bacillota</taxon>
        <taxon>Clostridia</taxon>
        <taxon>Eubacteriales</taxon>
        <taxon>Clostridiaceae</taxon>
        <taxon>Clostridium</taxon>
    </lineage>
</organism>
<name>A0A174RFL4_9CLOT</name>
<dbReference type="AlphaFoldDB" id="A0A174RFL4"/>
<dbReference type="InterPro" id="IPR036188">
    <property type="entry name" value="FAD/NAD-bd_sf"/>
</dbReference>
<gene>
    <name evidence="6" type="ORF">CP373A1_02080</name>
</gene>
<dbReference type="SUPFAM" id="SSF51905">
    <property type="entry name" value="FAD/NAD(P)-binding domain"/>
    <property type="match status" value="1"/>
</dbReference>
<dbReference type="PANTHER" id="PTHR43429">
    <property type="entry name" value="PYRIDINE NUCLEOTIDE-DISULFIDE OXIDOREDUCTASE DOMAIN-CONTAINING"/>
    <property type="match status" value="1"/>
</dbReference>
<dbReference type="InterPro" id="IPR023753">
    <property type="entry name" value="FAD/NAD-binding_dom"/>
</dbReference>
<dbReference type="Gene3D" id="3.50.50.60">
    <property type="entry name" value="FAD/NAD(P)-binding domain"/>
    <property type="match status" value="2"/>
</dbReference>
<accession>A0A174RFL4</accession>
<dbReference type="GO" id="GO:0016491">
    <property type="term" value="F:oxidoreductase activity"/>
    <property type="evidence" value="ECO:0007669"/>
    <property type="project" value="InterPro"/>
</dbReference>
<dbReference type="Pfam" id="PF07992">
    <property type="entry name" value="Pyr_redox_2"/>
    <property type="match status" value="1"/>
</dbReference>
<dbReference type="PRINTS" id="PR00411">
    <property type="entry name" value="PNDRDTASEI"/>
</dbReference>
<reference evidence="6 7" key="1">
    <citation type="submission" date="2016-06" db="EMBL/GenBank/DDBJ databases">
        <authorList>
            <person name="Kjaerup R.B."/>
            <person name="Dalgaard T.S."/>
            <person name="Juul-Madsen H.R."/>
        </authorList>
    </citation>
    <scope>NUCLEOTIDE SEQUENCE [LARGE SCALE GENOMIC DNA]</scope>
    <source>
        <strain evidence="6 7">373-A1</strain>
    </source>
</reference>
<proteinExistence type="predicted"/>
<dbReference type="InterPro" id="IPR050260">
    <property type="entry name" value="FAD-bd_OxRdtase"/>
</dbReference>
<evidence type="ECO:0000313" key="6">
    <source>
        <dbReference type="EMBL" id="OBY12404.1"/>
    </source>
</evidence>
<comment type="caution">
    <text evidence="6">The sequence shown here is derived from an EMBL/GenBank/DDBJ whole genome shotgun (WGS) entry which is preliminary data.</text>
</comment>
<comment type="cofactor">
    <cofactor evidence="1">
        <name>FAD</name>
        <dbReference type="ChEBI" id="CHEBI:57692"/>
    </cofactor>
</comment>
<keyword evidence="3" id="KW-0274">FAD</keyword>
<keyword evidence="2" id="KW-0285">Flavoprotein</keyword>
<dbReference type="Pfam" id="PF18267">
    <property type="entry name" value="Rubredoxin_C"/>
    <property type="match status" value="1"/>
</dbReference>
<dbReference type="EMBL" id="MAPZ01000009">
    <property type="protein sequence ID" value="OBY12404.1"/>
    <property type="molecule type" value="Genomic_DNA"/>
</dbReference>
<dbReference type="OrthoDB" id="9807946at2"/>
<dbReference type="Gene3D" id="3.30.390.30">
    <property type="match status" value="1"/>
</dbReference>
<evidence type="ECO:0000256" key="1">
    <source>
        <dbReference type="ARBA" id="ARBA00001974"/>
    </source>
</evidence>
<evidence type="ECO:0000313" key="7">
    <source>
        <dbReference type="Proteomes" id="UP000092714"/>
    </source>
</evidence>
<dbReference type="InterPro" id="IPR041575">
    <property type="entry name" value="Rubredoxin_C"/>
</dbReference>
<dbReference type="Proteomes" id="UP000092714">
    <property type="component" value="Unassembled WGS sequence"/>
</dbReference>
<evidence type="ECO:0000256" key="3">
    <source>
        <dbReference type="ARBA" id="ARBA00022827"/>
    </source>
</evidence>
<sequence>MKYVVLGASAAGINGVRQLRALDSNAQITLISKDDKIYSRCILHHYMEGIRDVKKLEFVEDNFIEENKIEWIKGIGAASLNAREKEVVLEDGRKVSFDKLLIATGANTFFPPIPHLREAKNAIGFRNFDDCEKIMEMSKVCNNIVVMGAGLVGIDVISGLIHTGKNISLVEMKGHMLSIQLDKKAASAYEEGFKKHGVNQYYEKGIKELIVNENGEIIEIILTSGEVIPCDLLIVAAGVRSNVAFLEGSGVEVDRFGLVIDELGRTNVEDIYGAGDVTGRNPIWPTAAKEGIIAASNMTGVKAEMTDFFASKSTMNFLGIPTMSLGINEPEDDSYTVVMENDDEGNYKKIIHKDGKIYGAIIQGDLSYSGILTQLIKNNIDVSKIKKSLFKIDYSDFFNMKDNFEFTYDN</sequence>
<dbReference type="InterPro" id="IPR016156">
    <property type="entry name" value="FAD/NAD-linked_Rdtase_dimer_sf"/>
</dbReference>
<dbReference type="PRINTS" id="PR00368">
    <property type="entry name" value="FADPNR"/>
</dbReference>
<evidence type="ECO:0000256" key="2">
    <source>
        <dbReference type="ARBA" id="ARBA00022630"/>
    </source>
</evidence>
<feature type="domain" description="FAD/NAD(P)-binding" evidence="4">
    <location>
        <begin position="1"/>
        <end position="291"/>
    </location>
</feature>